<accession>A0AAQ4DNR0</accession>
<evidence type="ECO:0000256" key="2">
    <source>
        <dbReference type="ARBA" id="ARBA00006459"/>
    </source>
</evidence>
<dbReference type="AlphaFoldDB" id="A0AAQ4DNR0"/>
<dbReference type="GO" id="GO:0005886">
    <property type="term" value="C:plasma membrane"/>
    <property type="evidence" value="ECO:0007669"/>
    <property type="project" value="TreeGrafter"/>
</dbReference>
<name>A0AAQ4DNR0_AMBAM</name>
<dbReference type="PANTHER" id="PTHR11616:SF240">
    <property type="entry name" value="BLOATED TUBULES, ISOFORM B-RELATED"/>
    <property type="match status" value="1"/>
</dbReference>
<dbReference type="PANTHER" id="PTHR11616">
    <property type="entry name" value="SODIUM/CHLORIDE DEPENDENT TRANSPORTER"/>
    <property type="match status" value="1"/>
</dbReference>
<organism evidence="8 9">
    <name type="scientific">Amblyomma americanum</name>
    <name type="common">Lone star tick</name>
    <dbReference type="NCBI Taxonomy" id="6943"/>
    <lineage>
        <taxon>Eukaryota</taxon>
        <taxon>Metazoa</taxon>
        <taxon>Ecdysozoa</taxon>
        <taxon>Arthropoda</taxon>
        <taxon>Chelicerata</taxon>
        <taxon>Arachnida</taxon>
        <taxon>Acari</taxon>
        <taxon>Parasitiformes</taxon>
        <taxon>Ixodida</taxon>
        <taxon>Ixodoidea</taxon>
        <taxon>Ixodidae</taxon>
        <taxon>Amblyomminae</taxon>
        <taxon>Amblyomma</taxon>
    </lineage>
</organism>
<keyword evidence="3" id="KW-0813">Transport</keyword>
<keyword evidence="7" id="KW-0472">Membrane</keyword>
<dbReference type="GO" id="GO:0015293">
    <property type="term" value="F:symporter activity"/>
    <property type="evidence" value="ECO:0007669"/>
    <property type="project" value="UniProtKB-KW"/>
</dbReference>
<dbReference type="EMBL" id="JARKHS020028683">
    <property type="protein sequence ID" value="KAK8764100.1"/>
    <property type="molecule type" value="Genomic_DNA"/>
</dbReference>
<dbReference type="GO" id="GO:0006865">
    <property type="term" value="P:amino acid transport"/>
    <property type="evidence" value="ECO:0007669"/>
    <property type="project" value="TreeGrafter"/>
</dbReference>
<evidence type="ECO:0000256" key="1">
    <source>
        <dbReference type="ARBA" id="ARBA00004141"/>
    </source>
</evidence>
<dbReference type="SUPFAM" id="SSF161070">
    <property type="entry name" value="SNF-like"/>
    <property type="match status" value="1"/>
</dbReference>
<evidence type="ECO:0000256" key="3">
    <source>
        <dbReference type="ARBA" id="ARBA00022448"/>
    </source>
</evidence>
<evidence type="ECO:0000256" key="5">
    <source>
        <dbReference type="ARBA" id="ARBA00022847"/>
    </source>
</evidence>
<reference evidence="8 9" key="1">
    <citation type="journal article" date="2023" name="Arcadia Sci">
        <title>De novo assembly of a long-read Amblyomma americanum tick genome.</title>
        <authorList>
            <person name="Chou S."/>
            <person name="Poskanzer K.E."/>
            <person name="Rollins M."/>
            <person name="Thuy-Boun P.S."/>
        </authorList>
    </citation>
    <scope>NUCLEOTIDE SEQUENCE [LARGE SCALE GENOMIC DNA]</scope>
    <source>
        <strain evidence="8">F_SG_1</strain>
        <tissue evidence="8">Salivary glands</tissue>
    </source>
</reference>
<dbReference type="InterPro" id="IPR000175">
    <property type="entry name" value="Na/ntran_symport"/>
</dbReference>
<dbReference type="Proteomes" id="UP001321473">
    <property type="component" value="Unassembled WGS sequence"/>
</dbReference>
<evidence type="ECO:0000313" key="8">
    <source>
        <dbReference type="EMBL" id="KAK8764100.1"/>
    </source>
</evidence>
<dbReference type="Pfam" id="PF00209">
    <property type="entry name" value="SNF"/>
    <property type="match status" value="1"/>
</dbReference>
<keyword evidence="4" id="KW-0812">Transmembrane</keyword>
<dbReference type="InterPro" id="IPR037272">
    <property type="entry name" value="SNS_sf"/>
</dbReference>
<dbReference type="GO" id="GO:0035725">
    <property type="term" value="P:sodium ion transmembrane transport"/>
    <property type="evidence" value="ECO:0007669"/>
    <property type="project" value="TreeGrafter"/>
</dbReference>
<comment type="similarity">
    <text evidence="2">Belongs to the sodium:neurotransmitter symporter (SNF) (TC 2.A.22) family.</text>
</comment>
<keyword evidence="6" id="KW-1133">Transmembrane helix</keyword>
<comment type="subcellular location">
    <subcellularLocation>
        <location evidence="1">Membrane</location>
        <topology evidence="1">Multi-pass membrane protein</topology>
    </subcellularLocation>
</comment>
<gene>
    <name evidence="8" type="ORF">V5799_033293</name>
</gene>
<keyword evidence="9" id="KW-1185">Reference proteome</keyword>
<dbReference type="PROSITE" id="PS51257">
    <property type="entry name" value="PROKAR_LIPOPROTEIN"/>
    <property type="match status" value="1"/>
</dbReference>
<evidence type="ECO:0000256" key="4">
    <source>
        <dbReference type="ARBA" id="ARBA00022692"/>
    </source>
</evidence>
<evidence type="ECO:0000313" key="9">
    <source>
        <dbReference type="Proteomes" id="UP001321473"/>
    </source>
</evidence>
<evidence type="ECO:0000256" key="6">
    <source>
        <dbReference type="ARBA" id="ARBA00022989"/>
    </source>
</evidence>
<keyword evidence="5" id="KW-0769">Symport</keyword>
<comment type="caution">
    <text evidence="8">The sequence shown here is derived from an EMBL/GenBank/DDBJ whole genome shotgun (WGS) entry which is preliminary data.</text>
</comment>
<proteinExistence type="inferred from homology"/>
<sequence>MRRLQSFLEILPLQSRRCARAQIFNVCTVIACVEDLFPQVRAHNNVSKVAFVVCIGMFVSGFPTVTQGGSYIVRLLEEQTVRGIFGHFIPLAEVVLVMYIYECDEILRCVDFLSSQFPLRAFQPEYLWEPNTVNRVNAYFEEIEDRDIGVGQESSGAEAPGILYDATEVLDISMDQDEPLAFRPFVG</sequence>
<protein>
    <submittedName>
        <fullName evidence="8">Uncharacterized protein</fullName>
    </submittedName>
</protein>
<evidence type="ECO:0000256" key="7">
    <source>
        <dbReference type="ARBA" id="ARBA00023136"/>
    </source>
</evidence>